<feature type="transmembrane region" description="Helical" evidence="1">
    <location>
        <begin position="58"/>
        <end position="81"/>
    </location>
</feature>
<protein>
    <recommendedName>
        <fullName evidence="4">ABC transporter permease</fullName>
    </recommendedName>
</protein>
<gene>
    <name evidence="2" type="ORF">CDQ84_04260</name>
</gene>
<organism evidence="2 3">
    <name type="scientific">Clostridium thermosuccinogenes</name>
    <dbReference type="NCBI Taxonomy" id="84032"/>
    <lineage>
        <taxon>Bacteria</taxon>
        <taxon>Bacillati</taxon>
        <taxon>Bacillota</taxon>
        <taxon>Clostridia</taxon>
        <taxon>Eubacteriales</taxon>
        <taxon>Clostridiaceae</taxon>
        <taxon>Clostridium</taxon>
    </lineage>
</organism>
<feature type="transmembrane region" description="Helical" evidence="1">
    <location>
        <begin position="227"/>
        <end position="245"/>
    </location>
</feature>
<keyword evidence="1" id="KW-1133">Transmembrane helix</keyword>
<comment type="caution">
    <text evidence="2">The sequence shown here is derived from an EMBL/GenBank/DDBJ whole genome shotgun (WGS) entry which is preliminary data.</text>
</comment>
<feature type="transmembrane region" description="Helical" evidence="1">
    <location>
        <begin position="146"/>
        <end position="168"/>
    </location>
</feature>
<feature type="transmembrane region" description="Helical" evidence="1">
    <location>
        <begin position="175"/>
        <end position="195"/>
    </location>
</feature>
<feature type="transmembrane region" description="Helical" evidence="1">
    <location>
        <begin position="110"/>
        <end position="134"/>
    </location>
</feature>
<dbReference type="RefSeq" id="WP_103080483.1">
    <property type="nucleotide sequence ID" value="NZ_CP021850.1"/>
</dbReference>
<dbReference type="Pfam" id="PF12730">
    <property type="entry name" value="ABC2_membrane_4"/>
    <property type="match status" value="1"/>
</dbReference>
<evidence type="ECO:0000313" key="2">
    <source>
        <dbReference type="EMBL" id="PNU00868.1"/>
    </source>
</evidence>
<evidence type="ECO:0000256" key="1">
    <source>
        <dbReference type="SAM" id="Phobius"/>
    </source>
</evidence>
<dbReference type="OrthoDB" id="1711106at2"/>
<dbReference type="Proteomes" id="UP000236151">
    <property type="component" value="Unassembled WGS sequence"/>
</dbReference>
<name>A0A2K2FJK4_9CLOT</name>
<dbReference type="PANTHER" id="PTHR37305:SF1">
    <property type="entry name" value="MEMBRANE PROTEIN"/>
    <property type="match status" value="1"/>
</dbReference>
<keyword evidence="1" id="KW-0812">Transmembrane</keyword>
<evidence type="ECO:0008006" key="4">
    <source>
        <dbReference type="Google" id="ProtNLM"/>
    </source>
</evidence>
<dbReference type="EMBL" id="NIOJ01000006">
    <property type="protein sequence ID" value="PNU00868.1"/>
    <property type="molecule type" value="Genomic_DNA"/>
</dbReference>
<dbReference type="PANTHER" id="PTHR37305">
    <property type="entry name" value="INTEGRAL MEMBRANE PROTEIN-RELATED"/>
    <property type="match status" value="1"/>
</dbReference>
<evidence type="ECO:0000313" key="3">
    <source>
        <dbReference type="Proteomes" id="UP000236151"/>
    </source>
</evidence>
<dbReference type="AlphaFoldDB" id="A0A2K2FJK4"/>
<reference evidence="2 3" key="1">
    <citation type="submission" date="2017-06" db="EMBL/GenBank/DDBJ databases">
        <title>Investigating the central metabolism of Clostridium thermosuccinogenes.</title>
        <authorList>
            <person name="Koendjbiharie J.G."/>
            <person name="van Kranenburg R."/>
        </authorList>
    </citation>
    <scope>NUCLEOTIDE SEQUENCE [LARGE SCALE GENOMIC DNA]</scope>
    <source>
        <strain evidence="2 3">DSM 5806</strain>
    </source>
</reference>
<feature type="transmembrane region" description="Helical" evidence="1">
    <location>
        <begin position="21"/>
        <end position="46"/>
    </location>
</feature>
<accession>A0A2K2FJK4</accession>
<keyword evidence="3" id="KW-1185">Reference proteome</keyword>
<sequence>MERFKAAFINEIEKMYKRKKAVVIIVISLITIIFGQLVVIGIRSGLGVRGASSTEFPLLVLSVFANTILPLFTALVTIDTFSGEFSHNTMKIALTKPVSRIKLYSAKVTAIAFFALSNLLVVMVLSVLTGFLFNTASFTGVGLLRIVVSYLVTLVPILVLAIIITFFSNILKSSGAVFFLTILLFISLKALGFIFPRYSSLFITSMIDWYNLWIASSIPLMKLLRQLFIMLGYGIMFFTAGFYLFDKKDL</sequence>
<keyword evidence="1" id="KW-0472">Membrane</keyword>
<dbReference type="KEGG" id="cthd:CDO33_19045"/>
<proteinExistence type="predicted"/>